<dbReference type="Proteomes" id="UP000887577">
    <property type="component" value="Unplaced"/>
</dbReference>
<keyword evidence="1" id="KW-1185">Reference proteome</keyword>
<protein>
    <submittedName>
        <fullName evidence="2">Uncharacterized protein</fullName>
    </submittedName>
</protein>
<proteinExistence type="predicted"/>
<name>A0A914ZB95_9BILA</name>
<dbReference type="WBParaSite" id="PSU_v2.g7523.t1">
    <property type="protein sequence ID" value="PSU_v2.g7523.t1"/>
    <property type="gene ID" value="PSU_v2.g7523"/>
</dbReference>
<reference evidence="2" key="1">
    <citation type="submission" date="2022-11" db="UniProtKB">
        <authorList>
            <consortium name="WormBaseParasite"/>
        </authorList>
    </citation>
    <scope>IDENTIFICATION</scope>
</reference>
<dbReference type="AlphaFoldDB" id="A0A914ZB95"/>
<accession>A0A914ZB95</accession>
<evidence type="ECO:0000313" key="2">
    <source>
        <dbReference type="WBParaSite" id="PSU_v2.g7523.t1"/>
    </source>
</evidence>
<sequence>MHRYSNFKATSFNDLILSFSGKFFPDFRSKSINSNIVEPVNAIVYIPLNLNWPGEHNLVVIEFPEGTDFGVEPITLAKDHVQTYLENLIVVGYGKYEFKKNMHIDETPPQMRHTNVPFQRDRYFDEKEGTPNGSHTVISPDCNFIEEATKNEVKCESVAPIYEEPYQSTTITTMTTSLATQTPTKNQENEISVNSKPENNASIIEFQWILLIFLFTVFCF</sequence>
<evidence type="ECO:0000313" key="1">
    <source>
        <dbReference type="Proteomes" id="UP000887577"/>
    </source>
</evidence>
<organism evidence="1 2">
    <name type="scientific">Panagrolaimus superbus</name>
    <dbReference type="NCBI Taxonomy" id="310955"/>
    <lineage>
        <taxon>Eukaryota</taxon>
        <taxon>Metazoa</taxon>
        <taxon>Ecdysozoa</taxon>
        <taxon>Nematoda</taxon>
        <taxon>Chromadorea</taxon>
        <taxon>Rhabditida</taxon>
        <taxon>Tylenchina</taxon>
        <taxon>Panagrolaimomorpha</taxon>
        <taxon>Panagrolaimoidea</taxon>
        <taxon>Panagrolaimidae</taxon>
        <taxon>Panagrolaimus</taxon>
    </lineage>
</organism>